<sequence>MDKDQGFCFLLTFAAAVHLLNDDGWTGKRKDGGGCARRRDEDGIWAAARKGSGWVRRYEEGSAWRRGTEEGGGSEVTRKGAGRRP</sequence>
<keyword evidence="4" id="KW-1185">Reference proteome</keyword>
<evidence type="ECO:0000313" key="3">
    <source>
        <dbReference type="EMBL" id="CAL1406078.1"/>
    </source>
</evidence>
<evidence type="ECO:0000256" key="1">
    <source>
        <dbReference type="SAM" id="MobiDB-lite"/>
    </source>
</evidence>
<organism evidence="3 4">
    <name type="scientific">Linum trigynum</name>
    <dbReference type="NCBI Taxonomy" id="586398"/>
    <lineage>
        <taxon>Eukaryota</taxon>
        <taxon>Viridiplantae</taxon>
        <taxon>Streptophyta</taxon>
        <taxon>Embryophyta</taxon>
        <taxon>Tracheophyta</taxon>
        <taxon>Spermatophyta</taxon>
        <taxon>Magnoliopsida</taxon>
        <taxon>eudicotyledons</taxon>
        <taxon>Gunneridae</taxon>
        <taxon>Pentapetalae</taxon>
        <taxon>rosids</taxon>
        <taxon>fabids</taxon>
        <taxon>Malpighiales</taxon>
        <taxon>Linaceae</taxon>
        <taxon>Linum</taxon>
    </lineage>
</organism>
<gene>
    <name evidence="3" type="ORF">LTRI10_LOCUS45830</name>
</gene>
<reference evidence="3 4" key="1">
    <citation type="submission" date="2024-04" db="EMBL/GenBank/DDBJ databases">
        <authorList>
            <person name="Fracassetti M."/>
        </authorList>
    </citation>
    <scope>NUCLEOTIDE SEQUENCE [LARGE SCALE GENOMIC DNA]</scope>
</reference>
<feature type="chain" id="PRO_5043640340" evidence="2">
    <location>
        <begin position="17"/>
        <end position="85"/>
    </location>
</feature>
<keyword evidence="2" id="KW-0732">Signal</keyword>
<dbReference type="AlphaFoldDB" id="A0AAV2G8B1"/>
<dbReference type="Proteomes" id="UP001497516">
    <property type="component" value="Chromosome 8"/>
</dbReference>
<evidence type="ECO:0000256" key="2">
    <source>
        <dbReference type="SAM" id="SignalP"/>
    </source>
</evidence>
<accession>A0AAV2G8B1</accession>
<evidence type="ECO:0000313" key="4">
    <source>
        <dbReference type="Proteomes" id="UP001497516"/>
    </source>
</evidence>
<feature type="signal peptide" evidence="2">
    <location>
        <begin position="1"/>
        <end position="16"/>
    </location>
</feature>
<dbReference type="EMBL" id="OZ034821">
    <property type="protein sequence ID" value="CAL1406078.1"/>
    <property type="molecule type" value="Genomic_DNA"/>
</dbReference>
<name>A0AAV2G8B1_9ROSI</name>
<proteinExistence type="predicted"/>
<feature type="region of interest" description="Disordered" evidence="1">
    <location>
        <begin position="64"/>
        <end position="85"/>
    </location>
</feature>
<protein>
    <submittedName>
        <fullName evidence="3">Uncharacterized protein</fullName>
    </submittedName>
</protein>